<evidence type="ECO:0000256" key="10">
    <source>
        <dbReference type="ARBA" id="ARBA00022884"/>
    </source>
</evidence>
<reference evidence="17" key="1">
    <citation type="submission" date="2018-09" db="EMBL/GenBank/DDBJ databases">
        <authorList>
            <person name="Zhu H."/>
        </authorList>
    </citation>
    <scope>NUCLEOTIDE SEQUENCE [LARGE SCALE GENOMIC DNA]</scope>
    <source>
        <strain evidence="17">K2R23-3</strain>
    </source>
</reference>
<keyword evidence="17" id="KW-1185">Reference proteome</keyword>
<feature type="binding site" evidence="14">
    <location>
        <begin position="264"/>
        <end position="270"/>
    </location>
    <ligand>
        <name>S-adenosyl-L-methionine</name>
        <dbReference type="ChEBI" id="CHEBI:59789"/>
    </ligand>
</feature>
<dbReference type="PROSITE" id="PS01153">
    <property type="entry name" value="NOL1_NOP2_SUN"/>
    <property type="match status" value="1"/>
</dbReference>
<dbReference type="PRINTS" id="PR02008">
    <property type="entry name" value="RCMTFAMILY"/>
</dbReference>
<feature type="binding site" evidence="14">
    <location>
        <position position="288"/>
    </location>
    <ligand>
        <name>S-adenosyl-L-methionine</name>
        <dbReference type="ChEBI" id="CHEBI:59789"/>
    </ligand>
</feature>
<keyword evidence="5" id="KW-0963">Cytoplasm</keyword>
<evidence type="ECO:0000256" key="4">
    <source>
        <dbReference type="ARBA" id="ARBA00012140"/>
    </source>
</evidence>
<evidence type="ECO:0000256" key="7">
    <source>
        <dbReference type="ARBA" id="ARBA00022603"/>
    </source>
</evidence>
<sequence>MSKKTTKIWRGNVRDAALSILLSVEKNQSYSNLLLHQTIETYDISDQDRALLTELTYGCIQRKLTLDYFLEPFVKGKLESWVRLLLHLSIYQLVYLDRIPNHAIVHESVEIAKKRGHKGVAAVVNGILRSILREGVRSIEEIDDENLQLSIASSHPLWLVERWVKQFGYEKTAEMVHTNNVPPVQTVRVNLMKTTPDVVIQAFQEEGIEVEQSRFVPECLYVMKGSIAKTDLFKHGFVTIQDESSMIPSLLLDVEKDNRILDMCAAPGGKTTHIAERLNATGSLTSVDLHAHKVKLIDEQVQRLELDNVHTIVANSKELSDILEEESFDRILVDAPCSGLGVIRRKPDIKYTKQASDFDSLHVTQLQLLDEASRLLRPEGRLVYSTCTIEATENNETVQAFLAKHPEMELLKDVALPESLTRFYSDGMMQLFPQDLNSDGFFIAVFRKKGVSQ</sequence>
<dbReference type="GO" id="GO:0003723">
    <property type="term" value="F:RNA binding"/>
    <property type="evidence" value="ECO:0007669"/>
    <property type="project" value="UniProtKB-UniRule"/>
</dbReference>
<feature type="binding site" evidence="14">
    <location>
        <position position="334"/>
    </location>
    <ligand>
        <name>S-adenosyl-L-methionine</name>
        <dbReference type="ChEBI" id="CHEBI:59789"/>
    </ligand>
</feature>
<dbReference type="Pfam" id="PF22458">
    <property type="entry name" value="RsmF-B_ferredox"/>
    <property type="match status" value="1"/>
</dbReference>
<organism evidence="16 17">
    <name type="scientific">Paenisporosarcina cavernae</name>
    <dbReference type="NCBI Taxonomy" id="2320858"/>
    <lineage>
        <taxon>Bacteria</taxon>
        <taxon>Bacillati</taxon>
        <taxon>Bacillota</taxon>
        <taxon>Bacilli</taxon>
        <taxon>Bacillales</taxon>
        <taxon>Caryophanaceae</taxon>
        <taxon>Paenisporosarcina</taxon>
    </lineage>
</organism>
<evidence type="ECO:0000256" key="5">
    <source>
        <dbReference type="ARBA" id="ARBA00022490"/>
    </source>
</evidence>
<dbReference type="SUPFAM" id="SSF48013">
    <property type="entry name" value="NusB-like"/>
    <property type="match status" value="1"/>
</dbReference>
<dbReference type="Pfam" id="PF01189">
    <property type="entry name" value="Methyltr_RsmB-F"/>
    <property type="match status" value="1"/>
</dbReference>
<dbReference type="InterPro" id="IPR049560">
    <property type="entry name" value="MeTrfase_RsmB-F_NOP2_cat"/>
</dbReference>
<keyword evidence="7 14" id="KW-0489">Methyltransferase</keyword>
<keyword evidence="10 14" id="KW-0694">RNA-binding</keyword>
<dbReference type="GO" id="GO:0008649">
    <property type="term" value="F:rRNA methyltransferase activity"/>
    <property type="evidence" value="ECO:0007669"/>
    <property type="project" value="InterPro"/>
</dbReference>
<comment type="similarity">
    <text evidence="3 14">Belongs to the class I-like SAM-binding methyltransferase superfamily. RsmB/NOP family.</text>
</comment>
<dbReference type="InterPro" id="IPR023267">
    <property type="entry name" value="RCMT"/>
</dbReference>
<dbReference type="NCBIfam" id="TIGR00563">
    <property type="entry name" value="rsmB"/>
    <property type="match status" value="1"/>
</dbReference>
<evidence type="ECO:0000259" key="15">
    <source>
        <dbReference type="PROSITE" id="PS51686"/>
    </source>
</evidence>
<dbReference type="Proteomes" id="UP000265725">
    <property type="component" value="Chromosome"/>
</dbReference>
<dbReference type="InterPro" id="IPR004573">
    <property type="entry name" value="rRNA_ssu_MeTfrase_B"/>
</dbReference>
<dbReference type="AlphaFoldDB" id="A0A385YQZ7"/>
<dbReference type="PANTHER" id="PTHR22807:SF53">
    <property type="entry name" value="RIBOSOMAL RNA SMALL SUBUNIT METHYLTRANSFERASE B-RELATED"/>
    <property type="match status" value="1"/>
</dbReference>
<dbReference type="SUPFAM" id="SSF53335">
    <property type="entry name" value="S-adenosyl-L-methionine-dependent methyltransferases"/>
    <property type="match status" value="1"/>
</dbReference>
<dbReference type="InterPro" id="IPR001678">
    <property type="entry name" value="MeTrfase_RsmB-F_NOP2_dom"/>
</dbReference>
<evidence type="ECO:0000313" key="17">
    <source>
        <dbReference type="Proteomes" id="UP000265725"/>
    </source>
</evidence>
<dbReference type="GO" id="GO:0006355">
    <property type="term" value="P:regulation of DNA-templated transcription"/>
    <property type="evidence" value="ECO:0007669"/>
    <property type="project" value="InterPro"/>
</dbReference>
<dbReference type="FunFam" id="1.10.940.10:FF:000006">
    <property type="entry name" value="16S rRNA (Cytosine(967)-C(5))-methyltransferase RsmB"/>
    <property type="match status" value="1"/>
</dbReference>
<dbReference type="EMBL" id="CP032418">
    <property type="protein sequence ID" value="AYC29195.1"/>
    <property type="molecule type" value="Genomic_DNA"/>
</dbReference>
<dbReference type="InterPro" id="IPR018314">
    <property type="entry name" value="RsmB/NOL1/NOP2-like_CS"/>
</dbReference>
<evidence type="ECO:0000256" key="9">
    <source>
        <dbReference type="ARBA" id="ARBA00022691"/>
    </source>
</evidence>
<proteinExistence type="inferred from homology"/>
<dbReference type="GO" id="GO:0005737">
    <property type="term" value="C:cytoplasm"/>
    <property type="evidence" value="ECO:0007669"/>
    <property type="project" value="UniProtKB-SubCell"/>
</dbReference>
<comment type="caution">
    <text evidence="14">Lacks conserved residue(s) required for the propagation of feature annotation.</text>
</comment>
<comment type="function">
    <text evidence="1">Specifically methylates the cytosine at position 967 (m5C967) of 16S rRNA.</text>
</comment>
<evidence type="ECO:0000313" key="16">
    <source>
        <dbReference type="EMBL" id="AYC29195.1"/>
    </source>
</evidence>
<dbReference type="Pfam" id="PF01029">
    <property type="entry name" value="NusB"/>
    <property type="match status" value="1"/>
</dbReference>
<comment type="catalytic activity">
    <reaction evidence="13">
        <text>cytidine(967) in 16S rRNA + S-adenosyl-L-methionine = 5-methylcytidine(967) in 16S rRNA + S-adenosyl-L-homocysteine + H(+)</text>
        <dbReference type="Rhea" id="RHEA:42748"/>
        <dbReference type="Rhea" id="RHEA-COMP:10219"/>
        <dbReference type="Rhea" id="RHEA-COMP:10220"/>
        <dbReference type="ChEBI" id="CHEBI:15378"/>
        <dbReference type="ChEBI" id="CHEBI:57856"/>
        <dbReference type="ChEBI" id="CHEBI:59789"/>
        <dbReference type="ChEBI" id="CHEBI:74483"/>
        <dbReference type="ChEBI" id="CHEBI:82748"/>
        <dbReference type="EC" id="2.1.1.176"/>
    </reaction>
</comment>
<evidence type="ECO:0000256" key="2">
    <source>
        <dbReference type="ARBA" id="ARBA00004496"/>
    </source>
</evidence>
<evidence type="ECO:0000256" key="14">
    <source>
        <dbReference type="PROSITE-ProRule" id="PRU01023"/>
    </source>
</evidence>
<dbReference type="NCBIfam" id="NF011494">
    <property type="entry name" value="PRK14902.1"/>
    <property type="match status" value="1"/>
</dbReference>
<dbReference type="Gene3D" id="3.30.70.1170">
    <property type="entry name" value="Sun protein, domain 3"/>
    <property type="match status" value="1"/>
</dbReference>
<evidence type="ECO:0000256" key="13">
    <source>
        <dbReference type="ARBA" id="ARBA00047283"/>
    </source>
</evidence>
<dbReference type="InterPro" id="IPR029063">
    <property type="entry name" value="SAM-dependent_MTases_sf"/>
</dbReference>
<dbReference type="OrthoDB" id="9810297at2"/>
<protein>
    <recommendedName>
        <fullName evidence="4">16S rRNA (cytosine(967)-C(5))-methyltransferase</fullName>
        <ecNumber evidence="4">2.1.1.176</ecNumber>
    </recommendedName>
    <alternativeName>
        <fullName evidence="11">16S rRNA m5C967 methyltransferase</fullName>
    </alternativeName>
    <alternativeName>
        <fullName evidence="12">rRNA (cytosine-C(5)-)-methyltransferase RsmB</fullName>
    </alternativeName>
</protein>
<dbReference type="EC" id="2.1.1.176" evidence="4"/>
<keyword evidence="6" id="KW-0698">rRNA processing</keyword>
<feature type="active site" description="Nucleophile" evidence="14">
    <location>
        <position position="387"/>
    </location>
</feature>
<comment type="subcellular location">
    <subcellularLocation>
        <location evidence="2">Cytoplasm</location>
    </subcellularLocation>
</comment>
<dbReference type="FunFam" id="3.30.70.1170:FF:000003">
    <property type="entry name" value="16S rRNA (Cytosine(967)-C(5))-methyltransferase RsmB"/>
    <property type="match status" value="1"/>
</dbReference>
<evidence type="ECO:0000256" key="8">
    <source>
        <dbReference type="ARBA" id="ARBA00022679"/>
    </source>
</evidence>
<dbReference type="Gene3D" id="3.40.50.150">
    <property type="entry name" value="Vaccinia Virus protein VP39"/>
    <property type="match status" value="1"/>
</dbReference>
<gene>
    <name evidence="16" type="primary">rsmB</name>
    <name evidence="16" type="ORF">D3873_04610</name>
</gene>
<dbReference type="KEGG" id="paek:D3873_04610"/>
<keyword evidence="8 14" id="KW-0808">Transferase</keyword>
<evidence type="ECO:0000256" key="3">
    <source>
        <dbReference type="ARBA" id="ARBA00007494"/>
    </source>
</evidence>
<dbReference type="PROSITE" id="PS51686">
    <property type="entry name" value="SAM_MT_RSMB_NOP"/>
    <property type="match status" value="1"/>
</dbReference>
<dbReference type="FunFam" id="3.40.50.150:FF:000022">
    <property type="entry name" value="Ribosomal RNA small subunit methyltransferase B"/>
    <property type="match status" value="1"/>
</dbReference>
<feature type="domain" description="SAM-dependent MTase RsmB/NOP-type" evidence="15">
    <location>
        <begin position="175"/>
        <end position="449"/>
    </location>
</feature>
<evidence type="ECO:0000256" key="11">
    <source>
        <dbReference type="ARBA" id="ARBA00030399"/>
    </source>
</evidence>
<dbReference type="InterPro" id="IPR035926">
    <property type="entry name" value="NusB-like_sf"/>
</dbReference>
<dbReference type="InterPro" id="IPR054728">
    <property type="entry name" value="RsmB-like_ferredoxin"/>
</dbReference>
<evidence type="ECO:0000256" key="12">
    <source>
        <dbReference type="ARBA" id="ARBA00031088"/>
    </source>
</evidence>
<keyword evidence="9 14" id="KW-0949">S-adenosyl-L-methionine</keyword>
<dbReference type="InterPro" id="IPR006027">
    <property type="entry name" value="NusB_RsmB_TIM44"/>
</dbReference>
<name>A0A385YQZ7_9BACL</name>
<dbReference type="Gene3D" id="1.10.940.10">
    <property type="entry name" value="NusB-like"/>
    <property type="match status" value="1"/>
</dbReference>
<dbReference type="CDD" id="cd02440">
    <property type="entry name" value="AdoMet_MTases"/>
    <property type="match status" value="1"/>
</dbReference>
<dbReference type="RefSeq" id="WP_119882935.1">
    <property type="nucleotide sequence ID" value="NZ_CP032418.1"/>
</dbReference>
<dbReference type="PANTHER" id="PTHR22807">
    <property type="entry name" value="NOP2 YEAST -RELATED NOL1/NOP2/FMU SUN DOMAIN-CONTAINING"/>
    <property type="match status" value="1"/>
</dbReference>
<evidence type="ECO:0000256" key="6">
    <source>
        <dbReference type="ARBA" id="ARBA00022552"/>
    </source>
</evidence>
<accession>A0A385YQZ7</accession>
<evidence type="ECO:0000256" key="1">
    <source>
        <dbReference type="ARBA" id="ARBA00002724"/>
    </source>
</evidence>